<protein>
    <submittedName>
        <fullName evidence="1">Uncharacterized protein</fullName>
    </submittedName>
</protein>
<reference evidence="1" key="1">
    <citation type="journal article" date="2020" name="New Phytol.">
        <title>Comparative genomics reveals dynamic genome evolution in host specialist ectomycorrhizal fungi.</title>
        <authorList>
            <person name="Lofgren L.A."/>
            <person name="Nguyen N.H."/>
            <person name="Vilgalys R."/>
            <person name="Ruytinx J."/>
            <person name="Liao H.L."/>
            <person name="Branco S."/>
            <person name="Kuo A."/>
            <person name="LaButti K."/>
            <person name="Lipzen A."/>
            <person name="Andreopoulos W."/>
            <person name="Pangilinan J."/>
            <person name="Riley R."/>
            <person name="Hundley H."/>
            <person name="Na H."/>
            <person name="Barry K."/>
            <person name="Grigoriev I.V."/>
            <person name="Stajich J.E."/>
            <person name="Kennedy P.G."/>
        </authorList>
    </citation>
    <scope>NUCLEOTIDE SEQUENCE</scope>
    <source>
        <strain evidence="1">MN1</strain>
    </source>
</reference>
<accession>A0A9P7EM27</accession>
<evidence type="ECO:0000313" key="2">
    <source>
        <dbReference type="Proteomes" id="UP000807769"/>
    </source>
</evidence>
<dbReference type="AlphaFoldDB" id="A0A9P7EM27"/>
<organism evidence="1 2">
    <name type="scientific">Suillus subaureus</name>
    <dbReference type="NCBI Taxonomy" id="48587"/>
    <lineage>
        <taxon>Eukaryota</taxon>
        <taxon>Fungi</taxon>
        <taxon>Dikarya</taxon>
        <taxon>Basidiomycota</taxon>
        <taxon>Agaricomycotina</taxon>
        <taxon>Agaricomycetes</taxon>
        <taxon>Agaricomycetidae</taxon>
        <taxon>Boletales</taxon>
        <taxon>Suillineae</taxon>
        <taxon>Suillaceae</taxon>
        <taxon>Suillus</taxon>
    </lineage>
</organism>
<sequence length="84" mass="9077">MITLKCASDCLASIPGLSLEVTFVFASLATSLKDNIILMQPATYHICKPPLFLPPSIVAFLSAACKLSPASMKMCWDVLKSSVW</sequence>
<proteinExistence type="predicted"/>
<gene>
    <name evidence="1" type="ORF">BJ212DRAFT_1247525</name>
</gene>
<dbReference type="OrthoDB" id="2659130at2759"/>
<dbReference type="GeneID" id="64623693"/>
<feature type="non-terminal residue" evidence="1">
    <location>
        <position position="84"/>
    </location>
</feature>
<dbReference type="EMBL" id="JABBWG010000003">
    <property type="protein sequence ID" value="KAG1824785.1"/>
    <property type="molecule type" value="Genomic_DNA"/>
</dbReference>
<comment type="caution">
    <text evidence="1">The sequence shown here is derived from an EMBL/GenBank/DDBJ whole genome shotgun (WGS) entry which is preliminary data.</text>
</comment>
<name>A0A9P7EM27_9AGAM</name>
<dbReference type="RefSeq" id="XP_041198502.1">
    <property type="nucleotide sequence ID" value="XM_041329676.1"/>
</dbReference>
<evidence type="ECO:0000313" key="1">
    <source>
        <dbReference type="EMBL" id="KAG1824785.1"/>
    </source>
</evidence>
<keyword evidence="2" id="KW-1185">Reference proteome</keyword>
<dbReference type="Proteomes" id="UP000807769">
    <property type="component" value="Unassembled WGS sequence"/>
</dbReference>